<organism evidence="1 2">
    <name type="scientific">Spiromyces aspiralis</name>
    <dbReference type="NCBI Taxonomy" id="68401"/>
    <lineage>
        <taxon>Eukaryota</taxon>
        <taxon>Fungi</taxon>
        <taxon>Fungi incertae sedis</taxon>
        <taxon>Zoopagomycota</taxon>
        <taxon>Kickxellomycotina</taxon>
        <taxon>Kickxellomycetes</taxon>
        <taxon>Kickxellales</taxon>
        <taxon>Kickxellaceae</taxon>
        <taxon>Spiromyces</taxon>
    </lineage>
</organism>
<sequence>MAFNPASSTLAKSKEPTRPKVTIPRRLVYLTEEERAADPEKSKETHEANLLALSELFSTIKLDQLAMRLRVMVEEAERLCRDMVSRGKLRARIDQANNLVIFEGVSEVTGQDTRFIQTMGRDTTKPDMSEREILAKKWGDRITRVCELVESTVDKLYERHPEYMASIVDRS</sequence>
<accession>A0ACC1HHV1</accession>
<reference evidence="1" key="1">
    <citation type="submission" date="2022-06" db="EMBL/GenBank/DDBJ databases">
        <title>Phylogenomic reconstructions and comparative analyses of Kickxellomycotina fungi.</title>
        <authorList>
            <person name="Reynolds N.K."/>
            <person name="Stajich J.E."/>
            <person name="Barry K."/>
            <person name="Grigoriev I.V."/>
            <person name="Crous P."/>
            <person name="Smith M.E."/>
        </authorList>
    </citation>
    <scope>NUCLEOTIDE SEQUENCE</scope>
    <source>
        <strain evidence="1">RSA 2271</strain>
    </source>
</reference>
<name>A0ACC1HHV1_9FUNG</name>
<comment type="caution">
    <text evidence="1">The sequence shown here is derived from an EMBL/GenBank/DDBJ whole genome shotgun (WGS) entry which is preliminary data.</text>
</comment>
<gene>
    <name evidence="1" type="ORF">EV182_000627</name>
</gene>
<proteinExistence type="predicted"/>
<keyword evidence="2" id="KW-1185">Reference proteome</keyword>
<dbReference type="Proteomes" id="UP001145114">
    <property type="component" value="Unassembled WGS sequence"/>
</dbReference>
<evidence type="ECO:0000313" key="1">
    <source>
        <dbReference type="EMBL" id="KAJ1675767.1"/>
    </source>
</evidence>
<evidence type="ECO:0000313" key="2">
    <source>
        <dbReference type="Proteomes" id="UP001145114"/>
    </source>
</evidence>
<protein>
    <submittedName>
        <fullName evidence="1">Uncharacterized protein</fullName>
    </submittedName>
</protein>
<dbReference type="EMBL" id="JAMZIH010005180">
    <property type="protein sequence ID" value="KAJ1675767.1"/>
    <property type="molecule type" value="Genomic_DNA"/>
</dbReference>